<dbReference type="AlphaFoldDB" id="A0A5B8XD87"/>
<evidence type="ECO:0000313" key="2">
    <source>
        <dbReference type="Proteomes" id="UP000321934"/>
    </source>
</evidence>
<proteinExistence type="predicted"/>
<protein>
    <submittedName>
        <fullName evidence="1">Uncharacterized protein</fullName>
    </submittedName>
</protein>
<accession>A0A5B8XD87</accession>
<organism evidence="1 2">
    <name type="scientific">Candidatus Deianiraea vastatrix</name>
    <dbReference type="NCBI Taxonomy" id="2163644"/>
    <lineage>
        <taxon>Bacteria</taxon>
        <taxon>Pseudomonadati</taxon>
        <taxon>Pseudomonadota</taxon>
        <taxon>Alphaproteobacteria</taxon>
        <taxon>Rickettsiales</taxon>
        <taxon>Candidatus Deianiraeaceae</taxon>
        <taxon>Candidatus Deianiraea</taxon>
    </lineage>
</organism>
<evidence type="ECO:0000313" key="1">
    <source>
        <dbReference type="EMBL" id="QED23210.1"/>
    </source>
</evidence>
<dbReference type="Proteomes" id="UP000321934">
    <property type="component" value="Chromosome"/>
</dbReference>
<name>A0A5B8XD87_9RICK</name>
<gene>
    <name evidence="1" type="ORF">Deia_00407</name>
</gene>
<dbReference type="EMBL" id="CP029077">
    <property type="protein sequence ID" value="QED23210.1"/>
    <property type="molecule type" value="Genomic_DNA"/>
</dbReference>
<sequence length="166" mass="19084">MFFFVKNKYHYFISLALIFLILVTYSFCSGGISRVKGVRYRNYWKSGKISTQKMNSCELNAVNKAIENAKLFCISLKDDKLVSDHFGLVTAESARMFSKKGLIDYKDLAIATDDKKSFNIVDKMFKNRKKYRDSLTKNDSDCLKSGVRKLTIEQKIDVCGGYFVMI</sequence>
<reference evidence="1 2" key="1">
    <citation type="journal article" date="2019" name="ISME J.">
        <title>Deianiraea, an extracellular bacterium associated with the ciliate Paramecium, suggests an alternative scenario for the evolution of Rickettsiales.</title>
        <authorList>
            <person name="Castelli M."/>
            <person name="Sabaneyeva E."/>
            <person name="Lanzoni O."/>
            <person name="Lebedeva N."/>
            <person name="Floriano A.M."/>
            <person name="Gaiarsa S."/>
            <person name="Benken K."/>
            <person name="Modeo L."/>
            <person name="Bandi C."/>
            <person name="Potekhin A."/>
            <person name="Sassera D."/>
            <person name="Petroni G."/>
        </authorList>
    </citation>
    <scope>NUCLEOTIDE SEQUENCE [LARGE SCALE GENOMIC DNA]</scope>
    <source>
        <strain evidence="1">CyL4-1</strain>
    </source>
</reference>
<keyword evidence="2" id="KW-1185">Reference proteome</keyword>